<dbReference type="Proteomes" id="UP000192738">
    <property type="component" value="Unassembled WGS sequence"/>
</dbReference>
<evidence type="ECO:0000313" key="2">
    <source>
        <dbReference type="EMBL" id="SMC39655.1"/>
    </source>
</evidence>
<keyword evidence="1" id="KW-1133">Transmembrane helix</keyword>
<keyword evidence="3" id="KW-1185">Reference proteome</keyword>
<gene>
    <name evidence="2" type="ORF">SAMN04488500_102199</name>
</gene>
<evidence type="ECO:0000313" key="3">
    <source>
        <dbReference type="Proteomes" id="UP000192738"/>
    </source>
</evidence>
<keyword evidence="1" id="KW-0812">Transmembrane</keyword>
<proteinExistence type="predicted"/>
<feature type="transmembrane region" description="Helical" evidence="1">
    <location>
        <begin position="6"/>
        <end position="23"/>
    </location>
</feature>
<dbReference type="STRING" id="112901.SAMN04488500_102199"/>
<dbReference type="SUPFAM" id="SSF53448">
    <property type="entry name" value="Nucleotide-diphospho-sugar transferases"/>
    <property type="match status" value="1"/>
</dbReference>
<dbReference type="RefSeq" id="WP_084574105.1">
    <property type="nucleotide sequence ID" value="NZ_CP155572.1"/>
</dbReference>
<accession>A0A1W1YTV9</accession>
<dbReference type="OrthoDB" id="1683507at2"/>
<protein>
    <recommendedName>
        <fullName evidence="4">Glycosyl transferase family 2</fullName>
    </recommendedName>
</protein>
<evidence type="ECO:0008006" key="4">
    <source>
        <dbReference type="Google" id="ProtNLM"/>
    </source>
</evidence>
<keyword evidence="1" id="KW-0472">Membrane</keyword>
<dbReference type="AlphaFoldDB" id="A0A1W1YTV9"/>
<name>A0A1W1YTV9_9FIRM</name>
<dbReference type="InterPro" id="IPR029044">
    <property type="entry name" value="Nucleotide-diphossugar_trans"/>
</dbReference>
<evidence type="ECO:0000256" key="1">
    <source>
        <dbReference type="SAM" id="Phobius"/>
    </source>
</evidence>
<reference evidence="2 3" key="1">
    <citation type="submission" date="2017-04" db="EMBL/GenBank/DDBJ databases">
        <authorList>
            <person name="Afonso C.L."/>
            <person name="Miller P.J."/>
            <person name="Scott M.A."/>
            <person name="Spackman E."/>
            <person name="Goraichik I."/>
            <person name="Dimitrov K.M."/>
            <person name="Suarez D.L."/>
            <person name="Swayne D.E."/>
        </authorList>
    </citation>
    <scope>NUCLEOTIDE SEQUENCE [LARGE SCALE GENOMIC DNA]</scope>
    <source>
        <strain evidence="2 3">DSM 5090</strain>
    </source>
</reference>
<dbReference type="EMBL" id="FWXI01000002">
    <property type="protein sequence ID" value="SMC39655.1"/>
    <property type="molecule type" value="Genomic_DNA"/>
</dbReference>
<dbReference type="Gene3D" id="3.90.550.10">
    <property type="entry name" value="Spore Coat Polysaccharide Biosynthesis Protein SpsA, Chain A"/>
    <property type="match status" value="1"/>
</dbReference>
<sequence>MFLSYSVSIVIVSLALYGLWYVIKDVWNWFITLELVQLPDASFIVLVRNMEYEIEDLIRYLINEMEDGGHEYDAVVVDCGSDDLTPTILKRLAGEMPALTVVLSSRTMRPVAEALPLCRGSVVHVLDLTSRLKSEEFVAVVASLLRQHKRAVTVRSRAES</sequence>
<organism evidence="2 3">
    <name type="scientific">Sporomusa malonica</name>
    <dbReference type="NCBI Taxonomy" id="112901"/>
    <lineage>
        <taxon>Bacteria</taxon>
        <taxon>Bacillati</taxon>
        <taxon>Bacillota</taxon>
        <taxon>Negativicutes</taxon>
        <taxon>Selenomonadales</taxon>
        <taxon>Sporomusaceae</taxon>
        <taxon>Sporomusa</taxon>
    </lineage>
</organism>